<dbReference type="AlphaFoldDB" id="A0A1D7UZ24"/>
<evidence type="ECO:0000313" key="1">
    <source>
        <dbReference type="EMBL" id="AOP34835.1"/>
    </source>
</evidence>
<name>A0A1D7UZ24_9LEPT</name>
<accession>A0A1D7UZ24</accession>
<dbReference type="KEGG" id="laj:A0128_13850"/>
<keyword evidence="2" id="KW-1185">Reference proteome</keyword>
<dbReference type="Proteomes" id="UP000094197">
    <property type="component" value="Chromosome 1"/>
</dbReference>
<protein>
    <submittedName>
        <fullName evidence="1">Uncharacterized protein</fullName>
    </submittedName>
</protein>
<dbReference type="EMBL" id="CP015217">
    <property type="protein sequence ID" value="AOP34835.1"/>
    <property type="molecule type" value="Genomic_DNA"/>
</dbReference>
<gene>
    <name evidence="1" type="ORF">A0128_13850</name>
</gene>
<sequence>MLYNLHPLNYLCYFCELAYDNLKLFRWKVRKLSLFENLFLCMSLKFFCPSFLQSFRFYRKFVLGFHVVLAIWK</sequence>
<reference evidence="1 2" key="1">
    <citation type="submission" date="2016-04" db="EMBL/GenBank/DDBJ databases">
        <title>Complete genome seqeunce of Leptospira alstonii serovar Room22.</title>
        <authorList>
            <person name="Nally J.E."/>
            <person name="Bayles D.O."/>
            <person name="Hurley D."/>
            <person name="Fanning S."/>
            <person name="McMahon B.J."/>
            <person name="Arent Z."/>
        </authorList>
    </citation>
    <scope>NUCLEOTIDE SEQUENCE [LARGE SCALE GENOMIC DNA]</scope>
    <source>
        <strain evidence="1 2">GWTS #1</strain>
    </source>
</reference>
<organism evidence="1 2">
    <name type="scientific">Leptospira tipperaryensis</name>
    <dbReference type="NCBI Taxonomy" id="2564040"/>
    <lineage>
        <taxon>Bacteria</taxon>
        <taxon>Pseudomonadati</taxon>
        <taxon>Spirochaetota</taxon>
        <taxon>Spirochaetia</taxon>
        <taxon>Leptospirales</taxon>
        <taxon>Leptospiraceae</taxon>
        <taxon>Leptospira</taxon>
    </lineage>
</organism>
<evidence type="ECO:0000313" key="2">
    <source>
        <dbReference type="Proteomes" id="UP000094197"/>
    </source>
</evidence>
<proteinExistence type="predicted"/>